<reference evidence="4 5" key="1">
    <citation type="submission" date="2021-10" db="EMBL/GenBank/DDBJ databases">
        <title>Anaerobic single-cell dispensing facilitates the cultivation of human gut bacteria.</title>
        <authorList>
            <person name="Afrizal A."/>
        </authorList>
    </citation>
    <scope>NUCLEOTIDE SEQUENCE [LARGE SCALE GENOMIC DNA]</scope>
    <source>
        <strain evidence="4 5">CLA-AA-H224</strain>
    </source>
</reference>
<evidence type="ECO:0000259" key="3">
    <source>
        <dbReference type="Pfam" id="PF02952"/>
    </source>
</evidence>
<evidence type="ECO:0000313" key="4">
    <source>
        <dbReference type="EMBL" id="MCC2220375.1"/>
    </source>
</evidence>
<proteinExistence type="predicted"/>
<name>A0AAE3JAL9_9FIRM</name>
<dbReference type="SUPFAM" id="SSF53743">
    <property type="entry name" value="FucI/AraA N-terminal and middle domains"/>
    <property type="match status" value="1"/>
</dbReference>
<dbReference type="InterPro" id="IPR009015">
    <property type="entry name" value="Fucose_isomerase_N/cen_sf"/>
</dbReference>
<dbReference type="GO" id="GO:0008736">
    <property type="term" value="F:L-fucose isomerase activity"/>
    <property type="evidence" value="ECO:0007669"/>
    <property type="project" value="InterPro"/>
</dbReference>
<dbReference type="PANTHER" id="PTHR36120">
    <property type="entry name" value="FUCOSE ISOMERASE"/>
    <property type="match status" value="1"/>
</dbReference>
<dbReference type="EMBL" id="JAJEQN010000003">
    <property type="protein sequence ID" value="MCC2220375.1"/>
    <property type="molecule type" value="Genomic_DNA"/>
</dbReference>
<evidence type="ECO:0000256" key="2">
    <source>
        <dbReference type="ARBA" id="ARBA00023277"/>
    </source>
</evidence>
<organism evidence="4 5">
    <name type="scientific">Anthropogastromicrobium aceti</name>
    <dbReference type="NCBI Taxonomy" id="2981768"/>
    <lineage>
        <taxon>Bacteria</taxon>
        <taxon>Bacillati</taxon>
        <taxon>Bacillota</taxon>
        <taxon>Clostridia</taxon>
        <taxon>Lachnospirales</taxon>
        <taxon>Lachnospiraceae</taxon>
        <taxon>Anthropogastromicrobium</taxon>
    </lineage>
</organism>
<dbReference type="PANTHER" id="PTHR36120:SF1">
    <property type="entry name" value="L-FUCOSE ISOMERASE C-TERMINAL DOMAIN-CONTAINING PROTEIN"/>
    <property type="match status" value="1"/>
</dbReference>
<protein>
    <submittedName>
        <fullName evidence="4">L-fucose/L-arabinose isomerase family protein</fullName>
    </submittedName>
</protein>
<comment type="caution">
    <text evidence="4">The sequence shown here is derived from an EMBL/GenBank/DDBJ whole genome shotgun (WGS) entry which is preliminary data.</text>
</comment>
<accession>A0AAE3JAL9</accession>
<feature type="domain" description="L-fucose isomerase C-terminal" evidence="3">
    <location>
        <begin position="351"/>
        <end position="475"/>
    </location>
</feature>
<dbReference type="Proteomes" id="UP001198200">
    <property type="component" value="Unassembled WGS sequence"/>
</dbReference>
<dbReference type="Pfam" id="PF02952">
    <property type="entry name" value="Fucose_iso_C"/>
    <property type="match status" value="1"/>
</dbReference>
<keyword evidence="1 4" id="KW-0413">Isomerase</keyword>
<evidence type="ECO:0000313" key="5">
    <source>
        <dbReference type="Proteomes" id="UP001198200"/>
    </source>
</evidence>
<gene>
    <name evidence="4" type="ORF">LKD48_01760</name>
</gene>
<dbReference type="RefSeq" id="WP_308730991.1">
    <property type="nucleotide sequence ID" value="NZ_JAJEQN010000003.1"/>
</dbReference>
<dbReference type="GO" id="GO:0006004">
    <property type="term" value="P:fucose metabolic process"/>
    <property type="evidence" value="ECO:0007669"/>
    <property type="project" value="InterPro"/>
</dbReference>
<dbReference type="AlphaFoldDB" id="A0AAE3JAL9"/>
<dbReference type="GO" id="GO:0005737">
    <property type="term" value="C:cytoplasm"/>
    <property type="evidence" value="ECO:0007669"/>
    <property type="project" value="InterPro"/>
</dbReference>
<evidence type="ECO:0000256" key="1">
    <source>
        <dbReference type="ARBA" id="ARBA00023235"/>
    </source>
</evidence>
<dbReference type="InterPro" id="IPR015888">
    <property type="entry name" value="Fuc_isomerase_C"/>
</dbReference>
<keyword evidence="5" id="KW-1185">Reference proteome</keyword>
<sequence>MNNIPQVKLGIVAVSRDCFPESLSVNRRKALVAAYAEKYDVQDIYECPVCIVESEIHMVQALEDIKKAGCNALCVYLGNFGPEISETLLAKHFDGPKMFVAAAEESQNDLSDGRGDAYCGMLNASYNLKLRNVGAYIPEYPVGTAQECADMMHEFLPIARTIIGLSNLKIISFGPRPLNFLACNAPIKPLYDLGVEIEENSELDLFEAFKKHDNDPRIPAKVAEMEAELGEGNKKPEVLPKLAQYELTLLDWVEAHRGYRKYVAIAGKCWPAFQTQFGFVPCYVNSRLTGMGIPVSCEVDIYGCLSEFIGTCVSEDAVTLLDINNSVPADMYKESIEGKFDYTQKDTFMGFHCGNTCSKKLSSCTMKYQKIMARNLPEEVTQGTLEGDIVPGDITFYRLQSTADCKLRAYMAEGEVLPVATKSFGGIGVFAIPEMGRFYRHVLIEKNYPHHGAVAFGHFGKALYEVFKYIGVPLEDINYNQPKGVRYPTENPFA</sequence>
<keyword evidence="2" id="KW-0119">Carbohydrate metabolism</keyword>